<dbReference type="Gene3D" id="1.10.30.50">
    <property type="match status" value="1"/>
</dbReference>
<evidence type="ECO:0000313" key="2">
    <source>
        <dbReference type="Proteomes" id="UP000224586"/>
    </source>
</evidence>
<accession>A0A1C9LWV1</accession>
<proteinExistence type="predicted"/>
<gene>
    <name evidence="1" type="ORF">SEA_BRATAYLOR_2</name>
</gene>
<name>A0A1C9LWV1_9CAUD</name>
<dbReference type="GO" id="GO:0004519">
    <property type="term" value="F:endonuclease activity"/>
    <property type="evidence" value="ECO:0007669"/>
    <property type="project" value="UniProtKB-KW"/>
</dbReference>
<organism evidence="1 2">
    <name type="scientific">Streptomyces phage Brataylor</name>
    <dbReference type="NCBI Taxonomy" id="1873994"/>
    <lineage>
        <taxon>Viruses</taxon>
        <taxon>Duplodnaviria</taxon>
        <taxon>Heunggongvirae</taxon>
        <taxon>Uroviricota</taxon>
        <taxon>Caudoviricetes</taxon>
        <taxon>Arquatrovirinae</taxon>
        <taxon>Likavirus</taxon>
        <taxon>Likavirus danzina</taxon>
    </lineage>
</organism>
<dbReference type="EMBL" id="KX507345">
    <property type="protein sequence ID" value="AOQ27054.1"/>
    <property type="molecule type" value="Genomic_DNA"/>
</dbReference>
<dbReference type="InterPro" id="IPR003615">
    <property type="entry name" value="HNH_nuc"/>
</dbReference>
<keyword evidence="1" id="KW-0540">Nuclease</keyword>
<reference evidence="1 2" key="1">
    <citation type="submission" date="2016-07" db="EMBL/GenBank/DDBJ databases">
        <authorList>
            <person name="Taylor B.D."/>
            <person name="La K.T."/>
            <person name="Leatherman A.T."/>
            <person name="Nguyen L.K."/>
            <person name="Van De Walle M.R."/>
            <person name="Nayek S."/>
            <person name="Hughes L.E."/>
            <person name="Garlena R.A."/>
            <person name="Russell D.A."/>
            <person name="Pope W.H."/>
            <person name="Jacobs-Sera D."/>
            <person name="Hendrix R.W."/>
            <person name="Hatfull G.F."/>
        </authorList>
    </citation>
    <scope>NUCLEOTIDE SEQUENCE [LARGE SCALE GENOMIC DNA]</scope>
</reference>
<keyword evidence="1" id="KW-0378">Hydrolase</keyword>
<dbReference type="Proteomes" id="UP000224586">
    <property type="component" value="Segment"/>
</dbReference>
<dbReference type="CDD" id="cd00085">
    <property type="entry name" value="HNHc"/>
    <property type="match status" value="1"/>
</dbReference>
<keyword evidence="1" id="KW-0255">Endonuclease</keyword>
<protein>
    <submittedName>
        <fullName evidence="1">HNH endonuclease</fullName>
    </submittedName>
</protein>
<sequence>MSLAVARLLPLGSLRSTSLASESIASGSSLFSEDIVGGFNVGGGRVTGWSSSDRRERLPQNWAQIRRRILRRDGNRCVWVHEGKRCEEVATEVDHIVAGDNHDDSNLRSLCSWHHQRKSSSEGRAAQLAKRRQIEKRFRRTESHPGLL</sequence>
<evidence type="ECO:0000313" key="1">
    <source>
        <dbReference type="EMBL" id="AOQ27054.1"/>
    </source>
</evidence>